<keyword evidence="3" id="KW-1185">Reference proteome</keyword>
<gene>
    <name evidence="2" type="ORF">GCM10011520_13240</name>
</gene>
<dbReference type="RefSeq" id="WP_157929041.1">
    <property type="nucleotide sequence ID" value="NZ_BMKO01000002.1"/>
</dbReference>
<evidence type="ECO:0000313" key="3">
    <source>
        <dbReference type="Proteomes" id="UP000606498"/>
    </source>
</evidence>
<feature type="transmembrane region" description="Helical" evidence="1">
    <location>
        <begin position="43"/>
        <end position="66"/>
    </location>
</feature>
<reference evidence="3" key="1">
    <citation type="journal article" date="2019" name="Int. J. Syst. Evol. Microbiol.">
        <title>The Global Catalogue of Microorganisms (GCM) 10K type strain sequencing project: providing services to taxonomists for standard genome sequencing and annotation.</title>
        <authorList>
            <consortium name="The Broad Institute Genomics Platform"/>
            <consortium name="The Broad Institute Genome Sequencing Center for Infectious Disease"/>
            <person name="Wu L."/>
            <person name="Ma J."/>
        </authorList>
    </citation>
    <scope>NUCLEOTIDE SEQUENCE [LARGE SCALE GENOMIC DNA]</scope>
    <source>
        <strain evidence="3">CGMCC 1.16033</strain>
    </source>
</reference>
<evidence type="ECO:0000256" key="1">
    <source>
        <dbReference type="SAM" id="Phobius"/>
    </source>
</evidence>
<dbReference type="Proteomes" id="UP000606498">
    <property type="component" value="Unassembled WGS sequence"/>
</dbReference>
<name>A0ABQ1T1K4_9GAMM</name>
<keyword evidence="1" id="KW-0472">Membrane</keyword>
<keyword evidence="1" id="KW-0812">Transmembrane</keyword>
<sequence length="276" mass="31388">MQYLKKVAGMAWRIFPHFILVVSGVFLWWYLNESANSSTNLFGSLASGIISGLITALLLFVFAILWRKNIEPWFENLLYQDVCIEGEWSGILIPYLGLEDLDRAAKRAAWRRFQERLRKERKAERGEPVPALSVSEQGEQREVSAELILHDDSEGKQEPEKEKHIKIAIRSVPIIVRVEIFRTGHKINGRIIEIGGASKVHTYTISGTFKNLILSGCYETCSRDHIDRGALSLMLKNNGKVFEGFFSSYSDSEHKITPMQCVLKKKNQLSDESNGI</sequence>
<proteinExistence type="predicted"/>
<dbReference type="EMBL" id="BMKO01000002">
    <property type="protein sequence ID" value="GGE74013.1"/>
    <property type="molecule type" value="Genomic_DNA"/>
</dbReference>
<evidence type="ECO:0000313" key="2">
    <source>
        <dbReference type="EMBL" id="GGE74013.1"/>
    </source>
</evidence>
<evidence type="ECO:0008006" key="4">
    <source>
        <dbReference type="Google" id="ProtNLM"/>
    </source>
</evidence>
<feature type="transmembrane region" description="Helical" evidence="1">
    <location>
        <begin position="12"/>
        <end position="31"/>
    </location>
</feature>
<protein>
    <recommendedName>
        <fullName evidence="4">SMODS-associating 2TM beta-strand rich effector domain-containing protein</fullName>
    </recommendedName>
</protein>
<organism evidence="2 3">
    <name type="scientific">Shewanella carassii</name>
    <dbReference type="NCBI Taxonomy" id="1987584"/>
    <lineage>
        <taxon>Bacteria</taxon>
        <taxon>Pseudomonadati</taxon>
        <taxon>Pseudomonadota</taxon>
        <taxon>Gammaproteobacteria</taxon>
        <taxon>Alteromonadales</taxon>
        <taxon>Shewanellaceae</taxon>
        <taxon>Shewanella</taxon>
    </lineage>
</organism>
<comment type="caution">
    <text evidence="2">The sequence shown here is derived from an EMBL/GenBank/DDBJ whole genome shotgun (WGS) entry which is preliminary data.</text>
</comment>
<accession>A0ABQ1T1K4</accession>
<keyword evidence="1" id="KW-1133">Transmembrane helix</keyword>